<accession>A0A1M2VLR7</accession>
<proteinExistence type="predicted"/>
<dbReference type="AlphaFoldDB" id="A0A1M2VLR7"/>
<evidence type="ECO:0008006" key="3">
    <source>
        <dbReference type="Google" id="ProtNLM"/>
    </source>
</evidence>
<organism evidence="1 2">
    <name type="scientific">Trametes pubescens</name>
    <name type="common">White-rot fungus</name>
    <dbReference type="NCBI Taxonomy" id="154538"/>
    <lineage>
        <taxon>Eukaryota</taxon>
        <taxon>Fungi</taxon>
        <taxon>Dikarya</taxon>
        <taxon>Basidiomycota</taxon>
        <taxon>Agaricomycotina</taxon>
        <taxon>Agaricomycetes</taxon>
        <taxon>Polyporales</taxon>
        <taxon>Polyporaceae</taxon>
        <taxon>Trametes</taxon>
    </lineage>
</organism>
<dbReference type="EMBL" id="MNAD01001030">
    <property type="protein sequence ID" value="OJT08541.1"/>
    <property type="molecule type" value="Genomic_DNA"/>
</dbReference>
<protein>
    <recommendedName>
        <fullName evidence="3">Fe2OG dioxygenase domain-containing protein</fullName>
    </recommendedName>
</protein>
<dbReference type="OrthoDB" id="27483at2759"/>
<dbReference type="PANTHER" id="PTHR33099">
    <property type="entry name" value="FE2OG DIOXYGENASE DOMAIN-CONTAINING PROTEIN"/>
    <property type="match status" value="1"/>
</dbReference>
<evidence type="ECO:0000313" key="2">
    <source>
        <dbReference type="Proteomes" id="UP000184267"/>
    </source>
</evidence>
<keyword evidence="2" id="KW-1185">Reference proteome</keyword>
<reference evidence="1 2" key="1">
    <citation type="submission" date="2016-10" db="EMBL/GenBank/DDBJ databases">
        <title>Genome sequence of the basidiomycete white-rot fungus Trametes pubescens.</title>
        <authorList>
            <person name="Makela M.R."/>
            <person name="Granchi Z."/>
            <person name="Peng M."/>
            <person name="De Vries R.P."/>
            <person name="Grigoriev I."/>
            <person name="Riley R."/>
            <person name="Hilden K."/>
        </authorList>
    </citation>
    <scope>NUCLEOTIDE SEQUENCE [LARGE SCALE GENOMIC DNA]</scope>
    <source>
        <strain evidence="1 2">FBCC735</strain>
    </source>
</reference>
<gene>
    <name evidence="1" type="ORF">TRAPUB_547</name>
</gene>
<name>A0A1M2VLR7_TRAPU</name>
<comment type="caution">
    <text evidence="1">The sequence shown here is derived from an EMBL/GenBank/DDBJ whole genome shotgun (WGS) entry which is preliminary data.</text>
</comment>
<dbReference type="OMA" id="APYTRRY"/>
<dbReference type="Gene3D" id="2.60.120.620">
    <property type="entry name" value="q2cbj1_9rhob like domain"/>
    <property type="match status" value="1"/>
</dbReference>
<dbReference type="Proteomes" id="UP000184267">
    <property type="component" value="Unassembled WGS sequence"/>
</dbReference>
<evidence type="ECO:0000313" key="1">
    <source>
        <dbReference type="EMBL" id="OJT08541.1"/>
    </source>
</evidence>
<sequence>MFGSLVVVFPTPHEGGALVLRHDGRDWTFDSGKTLSAPGLAPSIAFVAFFSDVDHEVTPVVSGHRVTATYNLYFSPHTHTPDAPESTSTRAAPTVPPLRMFQPSAANVPELASTLHELLADPTFLQSGGTLGFGLRHEYPLPKTWGFGDPNPLVALERWLKGADAALLRACQAHGLQPVLRMLSEDEGDFEGHDWTDTEDVVVRPTLLDLVPYIDIIPDSIDDYLQYPYGATRMFRVDLFEAPKHTLPPGRAPYTRRYISPDEDRVYPYAGGR</sequence>
<dbReference type="PANTHER" id="PTHR33099:SF14">
    <property type="entry name" value="PROLYL 4-HYDROXYLASE ALPHA SUBUNIT FE(2+) 2OG DIOXYGENASE DOMAIN-CONTAINING PROTEIN"/>
    <property type="match status" value="1"/>
</dbReference>